<evidence type="ECO:0000256" key="2">
    <source>
        <dbReference type="SAM" id="Phobius"/>
    </source>
</evidence>
<proteinExistence type="predicted"/>
<evidence type="ECO:0000256" key="1">
    <source>
        <dbReference type="SAM" id="MobiDB-lite"/>
    </source>
</evidence>
<feature type="transmembrane region" description="Helical" evidence="2">
    <location>
        <begin position="6"/>
        <end position="25"/>
    </location>
</feature>
<evidence type="ECO:0000313" key="4">
    <source>
        <dbReference type="Proteomes" id="UP000193785"/>
    </source>
</evidence>
<dbReference type="RefSeq" id="WP_244277538.1">
    <property type="nucleotide sequence ID" value="NZ_MLJJ01000040.1"/>
</dbReference>
<dbReference type="EMBL" id="MLJJ01000040">
    <property type="protein sequence ID" value="ORM96250.1"/>
    <property type="molecule type" value="Genomic_DNA"/>
</dbReference>
<evidence type="ECO:0000313" key="3">
    <source>
        <dbReference type="EMBL" id="ORM96250.1"/>
    </source>
</evidence>
<gene>
    <name evidence="3" type="ORF">HA46_17130</name>
</gene>
<comment type="caution">
    <text evidence="3">The sequence shown here is derived from an EMBL/GenBank/DDBJ whole genome shotgun (WGS) entry which is preliminary data.</text>
</comment>
<keyword evidence="2" id="KW-0472">Membrane</keyword>
<keyword evidence="4" id="KW-1185">Reference proteome</keyword>
<keyword evidence="2" id="KW-1133">Transmembrane helix</keyword>
<feature type="region of interest" description="Disordered" evidence="1">
    <location>
        <begin position="26"/>
        <end position="93"/>
    </location>
</feature>
<name>A0ABX3UND0_9GAMM</name>
<feature type="compositionally biased region" description="Basic and acidic residues" evidence="1">
    <location>
        <begin position="31"/>
        <end position="44"/>
    </location>
</feature>
<organism evidence="3 4">
    <name type="scientific">Pantoea septica</name>
    <dbReference type="NCBI Taxonomy" id="472695"/>
    <lineage>
        <taxon>Bacteria</taxon>
        <taxon>Pseudomonadati</taxon>
        <taxon>Pseudomonadota</taxon>
        <taxon>Gammaproteobacteria</taxon>
        <taxon>Enterobacterales</taxon>
        <taxon>Erwiniaceae</taxon>
        <taxon>Pantoea</taxon>
    </lineage>
</organism>
<sequence>MTTFQMIVAAIVGMFALVGGAFGFGHSRGKSKAEQAATERETKAAIESQQAASQRQDEARKGASDVQDTVTRMSDSDVDNELLRDWTRKDSGS</sequence>
<feature type="compositionally biased region" description="Basic and acidic residues" evidence="1">
    <location>
        <begin position="81"/>
        <end position="93"/>
    </location>
</feature>
<accession>A0ABX3UND0</accession>
<dbReference type="Proteomes" id="UP000193785">
    <property type="component" value="Unassembled WGS sequence"/>
</dbReference>
<reference evidence="3 4" key="1">
    <citation type="journal article" date="2017" name="Antonie Van Leeuwenhoek">
        <title>Phylogenomic resolution of the bacterial genus Pantoea and its relationship with Erwinia and Tatumella.</title>
        <authorList>
            <person name="Palmer M."/>
            <person name="Steenkamp E.T."/>
            <person name="Coetzee M.P."/>
            <person name="Chan W.Y."/>
            <person name="van Zyl E."/>
            <person name="De Maayer P."/>
            <person name="Coutinho T.A."/>
            <person name="Blom J."/>
            <person name="Smits T.H."/>
            <person name="Duffy B."/>
            <person name="Venter S.N."/>
        </authorList>
    </citation>
    <scope>NUCLEOTIDE SEQUENCE [LARGE SCALE GENOMIC DNA]</scope>
    <source>
        <strain evidence="3 4">LMG 5345</strain>
    </source>
</reference>
<keyword evidence="2" id="KW-0812">Transmembrane</keyword>
<protein>
    <submittedName>
        <fullName evidence="3">Uncharacterized protein</fullName>
    </submittedName>
</protein>